<dbReference type="AlphaFoldDB" id="A0AA38M176"/>
<organism evidence="1 2">
    <name type="scientific">Zophobas morio</name>
    <dbReference type="NCBI Taxonomy" id="2755281"/>
    <lineage>
        <taxon>Eukaryota</taxon>
        <taxon>Metazoa</taxon>
        <taxon>Ecdysozoa</taxon>
        <taxon>Arthropoda</taxon>
        <taxon>Hexapoda</taxon>
        <taxon>Insecta</taxon>
        <taxon>Pterygota</taxon>
        <taxon>Neoptera</taxon>
        <taxon>Endopterygota</taxon>
        <taxon>Coleoptera</taxon>
        <taxon>Polyphaga</taxon>
        <taxon>Cucujiformia</taxon>
        <taxon>Tenebrionidae</taxon>
        <taxon>Zophobas</taxon>
    </lineage>
</organism>
<gene>
    <name evidence="1" type="ORF">Zmor_003995</name>
</gene>
<evidence type="ECO:0000313" key="2">
    <source>
        <dbReference type="Proteomes" id="UP001168821"/>
    </source>
</evidence>
<accession>A0AA38M176</accession>
<reference evidence="1" key="1">
    <citation type="journal article" date="2023" name="G3 (Bethesda)">
        <title>Whole genome assemblies of Zophobas morio and Tenebrio molitor.</title>
        <authorList>
            <person name="Kaur S."/>
            <person name="Stinson S.A."/>
            <person name="diCenzo G.C."/>
        </authorList>
    </citation>
    <scope>NUCLEOTIDE SEQUENCE</scope>
    <source>
        <strain evidence="1">QUZm001</strain>
    </source>
</reference>
<evidence type="ECO:0000313" key="1">
    <source>
        <dbReference type="EMBL" id="KAJ3626964.1"/>
    </source>
</evidence>
<dbReference type="EMBL" id="JALNTZ010001189">
    <property type="protein sequence ID" value="KAJ3626964.1"/>
    <property type="molecule type" value="Genomic_DNA"/>
</dbReference>
<keyword evidence="2" id="KW-1185">Reference proteome</keyword>
<name>A0AA38M176_9CUCU</name>
<protein>
    <submittedName>
        <fullName evidence="1">Uncharacterized protein</fullName>
    </submittedName>
</protein>
<proteinExistence type="predicted"/>
<sequence>MKYLACIARRVGVKAENHVEYQLSVDGMVTVQPQPPLERCVLIETTQMCFRGLTEHLMCLGDPREPYAGKGLLQHRELRHPWIT</sequence>
<comment type="caution">
    <text evidence="1">The sequence shown here is derived from an EMBL/GenBank/DDBJ whole genome shotgun (WGS) entry which is preliminary data.</text>
</comment>
<dbReference type="Proteomes" id="UP001168821">
    <property type="component" value="Unassembled WGS sequence"/>
</dbReference>